<dbReference type="InterPro" id="IPR021352">
    <property type="entry name" value="DUF2971"/>
</dbReference>
<dbReference type="HOGENOM" id="CLU_626521_0_0_10"/>
<dbReference type="EMBL" id="CP007034">
    <property type="protein sequence ID" value="AHF13967.1"/>
    <property type="molecule type" value="Genomic_DNA"/>
</dbReference>
<dbReference type="Proteomes" id="UP000018901">
    <property type="component" value="Chromosome"/>
</dbReference>
<accession>W0ET63</accession>
<evidence type="ECO:0000313" key="1">
    <source>
        <dbReference type="EMBL" id="AHF13967.1"/>
    </source>
</evidence>
<evidence type="ECO:0008006" key="3">
    <source>
        <dbReference type="Google" id="ProtNLM"/>
    </source>
</evidence>
<dbReference type="STRING" id="880074.BARVI_11945"/>
<dbReference type="Pfam" id="PF11185">
    <property type="entry name" value="DUF2971"/>
    <property type="match status" value="1"/>
</dbReference>
<gene>
    <name evidence="1" type="ORF">BARVI_11945</name>
</gene>
<organism evidence="1 2">
    <name type="scientific">Barnesiella viscericola DSM 18177</name>
    <dbReference type="NCBI Taxonomy" id="880074"/>
    <lineage>
        <taxon>Bacteria</taxon>
        <taxon>Pseudomonadati</taxon>
        <taxon>Bacteroidota</taxon>
        <taxon>Bacteroidia</taxon>
        <taxon>Bacteroidales</taxon>
        <taxon>Barnesiellaceae</taxon>
        <taxon>Barnesiella</taxon>
    </lineage>
</organism>
<dbReference type="KEGG" id="bvs:BARVI_11945"/>
<dbReference type="GeneID" id="90530092"/>
<keyword evidence="2" id="KW-1185">Reference proteome</keyword>
<dbReference type="AlphaFoldDB" id="W0ET63"/>
<reference evidence="1 2" key="1">
    <citation type="submission" date="2013-12" db="EMBL/GenBank/DDBJ databases">
        <authorList>
            <consortium name="DOE Joint Genome Institute"/>
            <person name="Eisen J."/>
            <person name="Huntemann M."/>
            <person name="Han J."/>
            <person name="Chen A."/>
            <person name="Kyrpides N."/>
            <person name="Mavromatis K."/>
            <person name="Markowitz V."/>
            <person name="Palaniappan K."/>
            <person name="Ivanova N."/>
            <person name="Schaumberg A."/>
            <person name="Pati A."/>
            <person name="Liolios K."/>
            <person name="Nordberg H.P."/>
            <person name="Cantor M.N."/>
            <person name="Hua S.X."/>
            <person name="Woyke T."/>
        </authorList>
    </citation>
    <scope>NUCLEOTIDE SEQUENCE [LARGE SCALE GENOMIC DNA]</scope>
    <source>
        <strain evidence="2">DSM 18177</strain>
    </source>
</reference>
<proteinExistence type="predicted"/>
<dbReference type="RefSeq" id="WP_025279406.1">
    <property type="nucleotide sequence ID" value="NZ_CP007034.1"/>
</dbReference>
<protein>
    <recommendedName>
        <fullName evidence="3">DUF2971 domain-containing protein</fullName>
    </recommendedName>
</protein>
<name>W0ET63_9BACT</name>
<evidence type="ECO:0000313" key="2">
    <source>
        <dbReference type="Proteomes" id="UP000018901"/>
    </source>
</evidence>
<dbReference type="OrthoDB" id="190848at2"/>
<sequence>MSIEHNTISSISKLLNEYGREYQIIPNNEILSREYICDAFIYKKNVLIAVVEIKNLYKRLANKGILLNRLLHYANKVNASYCILCNDIAGYFYKANNYNNIENIEVPLSKLELIIRSIIEEINNLEEKFNPNEILSIFRQTKNECNLNNRQFNNFIDELDVDYIKNNISKLPDGRFSLSEEFERKFFTNMLLDREFNQLCRYTSLSSTIRIIKEKKASVCSIACMNDKSECYYFDQYINNIDKIDYSSLSPYAIKEINSTYISSCAEIESKDKLTMWRMYGNDAKGTCLIYDIDKGLLDNNFFIAPISYADKDKKHPYIEFIKKLLEKDICFNQLNIWKHFFKPVDYKDEKEIRLLYFCDDESKFKWIQSSDEIFCPIIEFPIDDGNNKYPLIIEEIILGPKCPEKITNRQQLQQYCSYNKIPKKVNITLSEIDNYR</sequence>